<protein>
    <submittedName>
        <fullName evidence="1">Uncharacterized protein</fullName>
    </submittedName>
</protein>
<evidence type="ECO:0000313" key="1">
    <source>
        <dbReference type="EMBL" id="URE27680.1"/>
    </source>
</evidence>
<dbReference type="Proteomes" id="UP001055439">
    <property type="component" value="Chromosome 8"/>
</dbReference>
<reference evidence="1" key="1">
    <citation type="submission" date="2022-05" db="EMBL/GenBank/DDBJ databases">
        <title>The Musa troglodytarum L. genome provides insights into the mechanism of non-climacteric behaviour and enrichment of carotenoids.</title>
        <authorList>
            <person name="Wang J."/>
        </authorList>
    </citation>
    <scope>NUCLEOTIDE SEQUENCE</scope>
    <source>
        <tissue evidence="1">Leaf</tissue>
    </source>
</reference>
<proteinExistence type="predicted"/>
<sequence>MSLTWKKEGNSAAPAVGIWSYPNLINNTKHSGRRLTCSAKGVGDAQLGVVDDIVGHGKLHLVLRWVNGFDLPDDAALGLKQLTMQFRHIGQHRHHQGVASLHLSEALHQPHHSLHVVAIPRQECHISPLLYLVSQRCGWERAFKILRGHGNRDRPFLPVNGSKNKHRIR</sequence>
<accession>A0A9E7KUI5</accession>
<dbReference type="AlphaFoldDB" id="A0A9E7KUI5"/>
<gene>
    <name evidence="1" type="ORF">MUK42_36790</name>
</gene>
<organism evidence="1 2">
    <name type="scientific">Musa troglodytarum</name>
    <name type="common">fe'i banana</name>
    <dbReference type="NCBI Taxonomy" id="320322"/>
    <lineage>
        <taxon>Eukaryota</taxon>
        <taxon>Viridiplantae</taxon>
        <taxon>Streptophyta</taxon>
        <taxon>Embryophyta</taxon>
        <taxon>Tracheophyta</taxon>
        <taxon>Spermatophyta</taxon>
        <taxon>Magnoliopsida</taxon>
        <taxon>Liliopsida</taxon>
        <taxon>Zingiberales</taxon>
        <taxon>Musaceae</taxon>
        <taxon>Musa</taxon>
    </lineage>
</organism>
<evidence type="ECO:0000313" key="2">
    <source>
        <dbReference type="Proteomes" id="UP001055439"/>
    </source>
</evidence>
<keyword evidence="2" id="KW-1185">Reference proteome</keyword>
<dbReference type="EMBL" id="CP097510">
    <property type="protein sequence ID" value="URE27680.1"/>
    <property type="molecule type" value="Genomic_DNA"/>
</dbReference>
<name>A0A9E7KUI5_9LILI</name>